<reference evidence="5 7" key="1">
    <citation type="submission" date="2022-06" db="EMBL/GenBank/DDBJ databases">
        <title>Leptospira isolates from biofilms formed at urban environments.</title>
        <authorList>
            <person name="Ribeiro P.S."/>
            <person name="Sousa T."/>
            <person name="Carvalho N."/>
            <person name="Aburjaile F."/>
            <person name="Neves F."/>
            <person name="Oliveira D."/>
            <person name="Blanco L."/>
            <person name="Lima J."/>
            <person name="Costa F."/>
            <person name="Brenig B."/>
            <person name="Soares S."/>
            <person name="Ramos R."/>
            <person name="Goes-Neto A."/>
            <person name="Matiuzzi M."/>
            <person name="Azevedo V."/>
            <person name="Ristow P."/>
        </authorList>
    </citation>
    <scope>NUCLEOTIDE SEQUENCE</scope>
    <source>
        <strain evidence="4 7">VSF19</strain>
        <strain evidence="5">VSF20</strain>
    </source>
</reference>
<dbReference type="Pfam" id="PF06414">
    <property type="entry name" value="Zeta_toxin"/>
    <property type="match status" value="1"/>
</dbReference>
<dbReference type="InterPro" id="IPR027417">
    <property type="entry name" value="P-loop_NTPase"/>
</dbReference>
<organism evidence="5 6">
    <name type="scientific">Leptospira soteropolitanensis</name>
    <dbReference type="NCBI Taxonomy" id="2950025"/>
    <lineage>
        <taxon>Bacteria</taxon>
        <taxon>Pseudomonadati</taxon>
        <taxon>Spirochaetota</taxon>
        <taxon>Spirochaetia</taxon>
        <taxon>Leptospirales</taxon>
        <taxon>Leptospiraceae</taxon>
        <taxon>Leptospira</taxon>
    </lineage>
</organism>
<keyword evidence="1" id="KW-0547">Nucleotide-binding</keyword>
<dbReference type="EMBL" id="JAMQPM010000001">
    <property type="protein sequence ID" value="MCW7525652.1"/>
    <property type="molecule type" value="Genomic_DNA"/>
</dbReference>
<evidence type="ECO:0000313" key="6">
    <source>
        <dbReference type="Proteomes" id="UP001208540"/>
    </source>
</evidence>
<dbReference type="PANTHER" id="PTHR39206">
    <property type="entry name" value="SLL8004 PROTEIN"/>
    <property type="match status" value="1"/>
</dbReference>
<comment type="caution">
    <text evidence="5">The sequence shown here is derived from an EMBL/GenBank/DDBJ whole genome shotgun (WGS) entry which is preliminary data.</text>
</comment>
<evidence type="ECO:0000256" key="1">
    <source>
        <dbReference type="ARBA" id="ARBA00022741"/>
    </source>
</evidence>
<evidence type="ECO:0000313" key="5">
    <source>
        <dbReference type="EMBL" id="MCW7529518.1"/>
    </source>
</evidence>
<dbReference type="Gene3D" id="3.40.50.300">
    <property type="entry name" value="P-loop containing nucleotide triphosphate hydrolases"/>
    <property type="match status" value="1"/>
</dbReference>
<evidence type="ECO:0000313" key="4">
    <source>
        <dbReference type="EMBL" id="MCW7525652.1"/>
    </source>
</evidence>
<evidence type="ECO:0000313" key="7">
    <source>
        <dbReference type="Proteomes" id="UP001208912"/>
    </source>
</evidence>
<evidence type="ECO:0000256" key="2">
    <source>
        <dbReference type="ARBA" id="ARBA00022840"/>
    </source>
</evidence>
<evidence type="ECO:0000259" key="3">
    <source>
        <dbReference type="Pfam" id="PF06414"/>
    </source>
</evidence>
<dbReference type="RefSeq" id="WP_265350953.1">
    <property type="nucleotide sequence ID" value="NZ_JAMQPL010000001.1"/>
</dbReference>
<dbReference type="GO" id="GO:0005524">
    <property type="term" value="F:ATP binding"/>
    <property type="evidence" value="ECO:0007669"/>
    <property type="project" value="UniProtKB-KW"/>
</dbReference>
<feature type="domain" description="Zeta toxin" evidence="3">
    <location>
        <begin position="2"/>
        <end position="154"/>
    </location>
</feature>
<dbReference type="GO" id="GO:0016301">
    <property type="term" value="F:kinase activity"/>
    <property type="evidence" value="ECO:0007669"/>
    <property type="project" value="InterPro"/>
</dbReference>
<proteinExistence type="predicted"/>
<protein>
    <submittedName>
        <fullName evidence="5">Zeta toxin family protein</fullName>
    </submittedName>
</protein>
<dbReference type="SUPFAM" id="SSF52540">
    <property type="entry name" value="P-loop containing nucleoside triphosphate hydrolases"/>
    <property type="match status" value="1"/>
</dbReference>
<dbReference type="InterPro" id="IPR010488">
    <property type="entry name" value="Zeta_toxin_domain"/>
</dbReference>
<dbReference type="EMBL" id="JAMQPL010000001">
    <property type="protein sequence ID" value="MCW7529518.1"/>
    <property type="molecule type" value="Genomic_DNA"/>
</dbReference>
<dbReference type="PANTHER" id="PTHR39206:SF1">
    <property type="entry name" value="SLL8004 PROTEIN"/>
    <property type="match status" value="1"/>
</dbReference>
<keyword evidence="2" id="KW-0067">ATP-binding</keyword>
<accession>A0AAW5V9R7</accession>
<gene>
    <name evidence="4" type="ORF">ND861_04780</name>
    <name evidence="5" type="ORF">ND862_04775</name>
</gene>
<dbReference type="AlphaFoldDB" id="A0AAW5V9R7"/>
<dbReference type="Proteomes" id="UP001208540">
    <property type="component" value="Unassembled WGS sequence"/>
</dbReference>
<dbReference type="Proteomes" id="UP001208912">
    <property type="component" value="Unassembled WGS sequence"/>
</dbReference>
<keyword evidence="7" id="KW-1185">Reference proteome</keyword>
<name>A0AAW5V9R7_9LEPT</name>
<sequence>MKIVIVAGPNGAGKTTFARFFLGSMPEISHYLNADTIAAGLAPLKPEAAAVEAGRFLLTQMDQLVGQKINFAFETTLSSKNYLRRIRIWKACGYDVRLVFLSLPSQDFAINRVKQRVKQGGHNIPEKVIRRRFNRGLENLDAYKKIVTTWQVFDNSVTPPILIESSDVQNEKRKK</sequence>